<gene>
    <name evidence="1" type="ORF">V1525DRAFT_403991</name>
</gene>
<accession>A0ACC3T1P2</accession>
<keyword evidence="2" id="KW-1185">Reference proteome</keyword>
<protein>
    <submittedName>
        <fullName evidence="1">Uncharacterized protein</fullName>
    </submittedName>
</protein>
<evidence type="ECO:0000313" key="1">
    <source>
        <dbReference type="EMBL" id="KAK9237440.1"/>
    </source>
</evidence>
<sequence length="577" mass="63953">MASEADQFKAQGNDFFAKKQYDEAIAAFTKAIEVSPLPNHILYSNRSGSYASKRDFQNALTDAEECIKISPTWVKGYTRKAAALHGQGDLVGARDAYEEALKLDPSNAQAKSGLKSVDEAIANEAAQDGASPDMGLGGMFNDQNLWAKLAGSPKTSAYLADPAFVEKLKRIQQNPALASQEMISDPRIMQVMAVLLGIDITMPNGGANPPEPKDSPMPDAPKPAETAASSSSKVEEPTEEEPEEEDDDAKKKAEADAEKAEGNKEYKARNFDAAIEHYNKAWELCQDVTYLNNLAAAEFEKGDLEGCIKTCEKAIEEGRALRTDYKIIAKSFGRIGTAYHKLGDLDRSIEYYHRALTEHRTPDVLTRLRAVEKEKKQKDIESYIDPEKAEEAREEGNALFKAADWPGAVKAYTEMIKRAPSDARGYSNRAAAYVKLLSFPEAVKDCDMAIEKDPNFIRAYIRKANAYFTMHEYSKCIDTLNAASEKDAKHEHYSEIESLRAKALGGRFQAQEPETEEQTMERISKDPEIVAILQDPVMQSILAQARENPAALNDHMKNPEVRKKIQLLVAAGIIRTR</sequence>
<name>A0ACC3T1P2_LIPKO</name>
<proteinExistence type="predicted"/>
<reference evidence="2" key="1">
    <citation type="journal article" date="2024" name="Front. Bioeng. Biotechnol.">
        <title>Genome-scale model development and genomic sequencing of the oleaginous clade Lipomyces.</title>
        <authorList>
            <person name="Czajka J.J."/>
            <person name="Han Y."/>
            <person name="Kim J."/>
            <person name="Mondo S.J."/>
            <person name="Hofstad B.A."/>
            <person name="Robles A."/>
            <person name="Haridas S."/>
            <person name="Riley R."/>
            <person name="LaButti K."/>
            <person name="Pangilinan J."/>
            <person name="Andreopoulos W."/>
            <person name="Lipzen A."/>
            <person name="Yan J."/>
            <person name="Wang M."/>
            <person name="Ng V."/>
            <person name="Grigoriev I.V."/>
            <person name="Spatafora J.W."/>
            <person name="Magnuson J.K."/>
            <person name="Baker S.E."/>
            <person name="Pomraning K.R."/>
        </authorList>
    </citation>
    <scope>NUCLEOTIDE SEQUENCE [LARGE SCALE GENOMIC DNA]</scope>
    <source>
        <strain evidence="2">CBS 7786</strain>
    </source>
</reference>
<organism evidence="1 2">
    <name type="scientific">Lipomyces kononenkoae</name>
    <name type="common">Yeast</name>
    <dbReference type="NCBI Taxonomy" id="34357"/>
    <lineage>
        <taxon>Eukaryota</taxon>
        <taxon>Fungi</taxon>
        <taxon>Dikarya</taxon>
        <taxon>Ascomycota</taxon>
        <taxon>Saccharomycotina</taxon>
        <taxon>Lipomycetes</taxon>
        <taxon>Lipomycetales</taxon>
        <taxon>Lipomycetaceae</taxon>
        <taxon>Lipomyces</taxon>
    </lineage>
</organism>
<comment type="caution">
    <text evidence="1">The sequence shown here is derived from an EMBL/GenBank/DDBJ whole genome shotgun (WGS) entry which is preliminary data.</text>
</comment>
<evidence type="ECO:0000313" key="2">
    <source>
        <dbReference type="Proteomes" id="UP001433508"/>
    </source>
</evidence>
<dbReference type="Proteomes" id="UP001433508">
    <property type="component" value="Unassembled WGS sequence"/>
</dbReference>
<dbReference type="EMBL" id="MU971369">
    <property type="protein sequence ID" value="KAK9237440.1"/>
    <property type="molecule type" value="Genomic_DNA"/>
</dbReference>